<dbReference type="EMBL" id="BKBW01000009">
    <property type="protein sequence ID" value="GEQ77032.1"/>
    <property type="molecule type" value="Genomic_DNA"/>
</dbReference>
<evidence type="ECO:0000313" key="2">
    <source>
        <dbReference type="Proteomes" id="UP000323105"/>
    </source>
</evidence>
<evidence type="ECO:0000313" key="1">
    <source>
        <dbReference type="EMBL" id="GEQ77032.1"/>
    </source>
</evidence>
<gene>
    <name evidence="1" type="ORF">CTTA_4037</name>
</gene>
<dbReference type="AlphaFoldDB" id="A0A5A7MH81"/>
<accession>A0A5A7MH81</accession>
<organism evidence="1 2">
    <name type="scientific">Comamonas testosteroni</name>
    <name type="common">Pseudomonas testosteroni</name>
    <dbReference type="NCBI Taxonomy" id="285"/>
    <lineage>
        <taxon>Bacteria</taxon>
        <taxon>Pseudomonadati</taxon>
        <taxon>Pseudomonadota</taxon>
        <taxon>Betaproteobacteria</taxon>
        <taxon>Burkholderiales</taxon>
        <taxon>Comamonadaceae</taxon>
        <taxon>Comamonas</taxon>
    </lineage>
</organism>
<proteinExistence type="predicted"/>
<reference evidence="1 2" key="1">
    <citation type="journal article" date="2019" name="Microbiol. Resour. Announc.">
        <title>Draft Genome Sequence of Comamonas testosteroni TA441, a Bacterium That Has a Cryptic Phenol Degradation Gene Cluster.</title>
        <authorList>
            <person name="Arai H."/>
            <person name="Ishii M."/>
        </authorList>
    </citation>
    <scope>NUCLEOTIDE SEQUENCE [LARGE SCALE GENOMIC DNA]</scope>
    <source>
        <strain evidence="1 2">TA441</strain>
    </source>
</reference>
<sequence length="55" mass="6304">MKSFEAIARDAYSAFQDAIPQNAGWTLPWEKLPETVREAWSVAARKMAEEIQQVH</sequence>
<protein>
    <submittedName>
        <fullName evidence="1">Uncharacterized protein</fullName>
    </submittedName>
</protein>
<dbReference type="RefSeq" id="WP_153260318.1">
    <property type="nucleotide sequence ID" value="NZ_BKBW01000009.1"/>
</dbReference>
<name>A0A5A7MH81_COMTE</name>
<comment type="caution">
    <text evidence="1">The sequence shown here is derived from an EMBL/GenBank/DDBJ whole genome shotgun (WGS) entry which is preliminary data.</text>
</comment>
<dbReference type="Proteomes" id="UP000323105">
    <property type="component" value="Unassembled WGS sequence"/>
</dbReference>